<evidence type="ECO:0000313" key="2">
    <source>
        <dbReference type="EMBL" id="ASS37826.1"/>
    </source>
</evidence>
<dbReference type="RefSeq" id="WP_094234056.1">
    <property type="nucleotide sequence ID" value="NZ_CP016199.1"/>
</dbReference>
<sequence length="493" mass="57537">MQQIKCPKCGEAFQIDEAGYAAIVKQVRDKEFNNEIKRAEEQYKDDKAAAVNLVKIETEKKIQELITDKEQEIIKLRANIDAYEKEKALAISEAVQQKESEYRKLVDERDAEYRKSVASKDEENSLKKEALQETIAAKEQEIIKLRASIEAYDKEKALAISEAVQQKESEYRKLVDEKDAEYRKSVASKDEELSLKKEQLQRLSGDLKVSEKQAELNIQVLKDEYETKLKMKDEQIDYYKDLKARQSTKMLGETLEQHCEIEFNKLRATAFQNAYFEKDNDARSGSKGDYIFSEKDEAGLEVVSIMFEMKNEMDTTATKHKNEDFFKELDKDRKEKKCEYAVLVSMLEADNEYYNQGIVDVSHRYEKMYVIRPQFFIPIISLLRNMGYNSLKYKQELESIKAQNVDITHFEEDMESFKSAFARNYDIASRKFQEAIDEIDKSINHLEKIKKALTSSEKNLRLANNKAEDLTIKKLTKNNPTMQEMFKSLEKSE</sequence>
<protein>
    <recommendedName>
        <fullName evidence="4">DUF2130 domain-containing protein</fullName>
    </recommendedName>
</protein>
<feature type="coiled-coil region" evidence="1">
    <location>
        <begin position="128"/>
        <end position="184"/>
    </location>
</feature>
<dbReference type="Proteomes" id="UP000214689">
    <property type="component" value="Chromosome"/>
</dbReference>
<dbReference type="InterPro" id="IPR019219">
    <property type="entry name" value="DUF2130"/>
</dbReference>
<keyword evidence="1" id="KW-0175">Coiled coil</keyword>
<evidence type="ECO:0008006" key="4">
    <source>
        <dbReference type="Google" id="ProtNLM"/>
    </source>
</evidence>
<dbReference type="Pfam" id="PF09903">
    <property type="entry name" value="DUF2130"/>
    <property type="match status" value="1"/>
</dbReference>
<accession>A0A223ASA5</accession>
<keyword evidence="3" id="KW-1185">Reference proteome</keyword>
<feature type="coiled-coil region" evidence="1">
    <location>
        <begin position="446"/>
        <end position="473"/>
    </location>
</feature>
<dbReference type="PIRSF" id="PIRSF005850">
    <property type="entry name" value="UCP005850"/>
    <property type="match status" value="1"/>
</dbReference>
<reference evidence="3" key="1">
    <citation type="submission" date="2016-05" db="EMBL/GenBank/DDBJ databases">
        <authorList>
            <person name="Holder M.E."/>
            <person name="Ajami N.J."/>
            <person name="Petrosino J.F."/>
        </authorList>
    </citation>
    <scope>NUCLEOTIDE SEQUENCE [LARGE SCALE GENOMIC DNA]</scope>
    <source>
        <strain evidence="3">ATCC 700696</strain>
    </source>
</reference>
<dbReference type="OrthoDB" id="3224137at2"/>
<feature type="coiled-coil region" evidence="1">
    <location>
        <begin position="29"/>
        <end position="93"/>
    </location>
</feature>
<dbReference type="EMBL" id="CP016199">
    <property type="protein sequence ID" value="ASS37826.1"/>
    <property type="molecule type" value="Genomic_DNA"/>
</dbReference>
<proteinExistence type="predicted"/>
<organism evidence="2 3">
    <name type="scientific">Mogibacterium pumilum</name>
    <dbReference type="NCBI Taxonomy" id="86332"/>
    <lineage>
        <taxon>Bacteria</taxon>
        <taxon>Bacillati</taxon>
        <taxon>Bacillota</taxon>
        <taxon>Clostridia</taxon>
        <taxon>Peptostreptococcales</taxon>
        <taxon>Anaerovoracaceae</taxon>
        <taxon>Mogibacterium</taxon>
    </lineage>
</organism>
<gene>
    <name evidence="2" type="ORF">AXF17_04745</name>
</gene>
<dbReference type="AlphaFoldDB" id="A0A223ASA5"/>
<name>A0A223ASA5_9FIRM</name>
<evidence type="ECO:0000313" key="3">
    <source>
        <dbReference type="Proteomes" id="UP000214689"/>
    </source>
</evidence>
<evidence type="ECO:0000256" key="1">
    <source>
        <dbReference type="SAM" id="Coils"/>
    </source>
</evidence>